<organism evidence="1 2">
    <name type="scientific">Anisodus acutangulus</name>
    <dbReference type="NCBI Taxonomy" id="402998"/>
    <lineage>
        <taxon>Eukaryota</taxon>
        <taxon>Viridiplantae</taxon>
        <taxon>Streptophyta</taxon>
        <taxon>Embryophyta</taxon>
        <taxon>Tracheophyta</taxon>
        <taxon>Spermatophyta</taxon>
        <taxon>Magnoliopsida</taxon>
        <taxon>eudicotyledons</taxon>
        <taxon>Gunneridae</taxon>
        <taxon>Pentapetalae</taxon>
        <taxon>asterids</taxon>
        <taxon>lamiids</taxon>
        <taxon>Solanales</taxon>
        <taxon>Solanaceae</taxon>
        <taxon>Solanoideae</taxon>
        <taxon>Hyoscyameae</taxon>
        <taxon>Anisodus</taxon>
    </lineage>
</organism>
<evidence type="ECO:0000313" key="1">
    <source>
        <dbReference type="EMBL" id="KAJ8554207.1"/>
    </source>
</evidence>
<evidence type="ECO:0000313" key="2">
    <source>
        <dbReference type="Proteomes" id="UP001152561"/>
    </source>
</evidence>
<proteinExistence type="predicted"/>
<dbReference type="EMBL" id="JAJAGQ010000009">
    <property type="protein sequence ID" value="KAJ8554207.1"/>
    <property type="molecule type" value="Genomic_DNA"/>
</dbReference>
<dbReference type="AlphaFoldDB" id="A0A9Q1MCG7"/>
<comment type="caution">
    <text evidence="1">The sequence shown here is derived from an EMBL/GenBank/DDBJ whole genome shotgun (WGS) entry which is preliminary data.</text>
</comment>
<accession>A0A9Q1MCG7</accession>
<keyword evidence="2" id="KW-1185">Reference proteome</keyword>
<reference evidence="2" key="1">
    <citation type="journal article" date="2023" name="Proc. Natl. Acad. Sci. U.S.A.">
        <title>Genomic and structural basis for evolution of tropane alkaloid biosynthesis.</title>
        <authorList>
            <person name="Wanga Y.-J."/>
            <person name="Taina T."/>
            <person name="Yua J.-Y."/>
            <person name="Lia J."/>
            <person name="Xua B."/>
            <person name="Chenc J."/>
            <person name="D'Auriad J.C."/>
            <person name="Huanga J.-P."/>
            <person name="Huanga S.-X."/>
        </authorList>
    </citation>
    <scope>NUCLEOTIDE SEQUENCE [LARGE SCALE GENOMIC DNA]</scope>
    <source>
        <strain evidence="2">cv. KIB-2019</strain>
    </source>
</reference>
<sequence length="189" mass="21878">MDEIHLNDLFLVDLCVLNENGDSKFKECITCENNFCGLLEGANCLDVSKITPNMFVESTSCIERSSKDEERHLKNEGDTSDISSKLIDASFSVNFFTYSTPTYENKFWVEFVNVYRNKCKHDPFEALSNIYGRKCESTPFDEFTNLLDLFVKHSQERIYKEVRYLGASSWATKRLEVSLSSKSKNYLFE</sequence>
<name>A0A9Q1MCG7_9SOLA</name>
<dbReference type="Proteomes" id="UP001152561">
    <property type="component" value="Unassembled WGS sequence"/>
</dbReference>
<gene>
    <name evidence="1" type="ORF">K7X08_024885</name>
</gene>
<protein>
    <submittedName>
        <fullName evidence="1">Uncharacterized protein</fullName>
    </submittedName>
</protein>